<feature type="domain" description="EAL" evidence="4">
    <location>
        <begin position="146"/>
        <end position="399"/>
    </location>
</feature>
<name>A0ABU8JCK7_9GAMM</name>
<reference evidence="5 6" key="1">
    <citation type="journal article" date="2014" name="Int. J. Syst. Evol. Microbiol.">
        <title>Fulvimonas yonginensis sp. nov., isolated from greenhouse soil, and emended description of the genus Fulvimonas.</title>
        <authorList>
            <person name="Ahn J.H."/>
            <person name="Kim S.J."/>
            <person name="Weon H.Y."/>
            <person name="Hong S.B."/>
            <person name="Seok S.J."/>
            <person name="Kwon S.W."/>
        </authorList>
    </citation>
    <scope>NUCLEOTIDE SEQUENCE [LARGE SCALE GENOMIC DNA]</scope>
    <source>
        <strain evidence="5 6">KACC 16952</strain>
    </source>
</reference>
<keyword evidence="1" id="KW-0597">Phosphoprotein</keyword>
<feature type="modified residue" description="4-aspartylphosphate" evidence="1">
    <location>
        <position position="59"/>
    </location>
</feature>
<dbReference type="CDD" id="cd01948">
    <property type="entry name" value="EAL"/>
    <property type="match status" value="1"/>
</dbReference>
<dbReference type="SUPFAM" id="SSF52172">
    <property type="entry name" value="CheY-like"/>
    <property type="match status" value="1"/>
</dbReference>
<comment type="caution">
    <text evidence="5">The sequence shown here is derived from an EMBL/GenBank/DDBJ whole genome shotgun (WGS) entry which is preliminary data.</text>
</comment>
<dbReference type="PANTHER" id="PTHR33121:SF79">
    <property type="entry name" value="CYCLIC DI-GMP PHOSPHODIESTERASE PDED-RELATED"/>
    <property type="match status" value="1"/>
</dbReference>
<protein>
    <submittedName>
        <fullName evidence="5">EAL domain-containing response regulator</fullName>
        <ecNumber evidence="5">3.1.4.52</ecNumber>
    </submittedName>
</protein>
<dbReference type="SUPFAM" id="SSF141868">
    <property type="entry name" value="EAL domain-like"/>
    <property type="match status" value="1"/>
</dbReference>
<evidence type="ECO:0000259" key="3">
    <source>
        <dbReference type="PROSITE" id="PS50110"/>
    </source>
</evidence>
<dbReference type="PROSITE" id="PS50883">
    <property type="entry name" value="EAL"/>
    <property type="match status" value="1"/>
</dbReference>
<dbReference type="Pfam" id="PF00072">
    <property type="entry name" value="Response_reg"/>
    <property type="match status" value="1"/>
</dbReference>
<dbReference type="Proteomes" id="UP001381174">
    <property type="component" value="Unassembled WGS sequence"/>
</dbReference>
<dbReference type="Pfam" id="PF00563">
    <property type="entry name" value="EAL"/>
    <property type="match status" value="1"/>
</dbReference>
<organism evidence="5 6">
    <name type="scientific">Fulvimonas yonginensis</name>
    <dbReference type="NCBI Taxonomy" id="1495200"/>
    <lineage>
        <taxon>Bacteria</taxon>
        <taxon>Pseudomonadati</taxon>
        <taxon>Pseudomonadota</taxon>
        <taxon>Gammaproteobacteria</taxon>
        <taxon>Lysobacterales</taxon>
        <taxon>Rhodanobacteraceae</taxon>
        <taxon>Fulvimonas</taxon>
    </lineage>
</organism>
<dbReference type="GO" id="GO:0071111">
    <property type="term" value="F:cyclic-guanylate-specific phosphodiesterase activity"/>
    <property type="evidence" value="ECO:0007669"/>
    <property type="project" value="UniProtKB-EC"/>
</dbReference>
<dbReference type="InterPro" id="IPR001633">
    <property type="entry name" value="EAL_dom"/>
</dbReference>
<evidence type="ECO:0000259" key="4">
    <source>
        <dbReference type="PROSITE" id="PS50883"/>
    </source>
</evidence>
<dbReference type="EC" id="3.1.4.52" evidence="5"/>
<keyword evidence="6" id="KW-1185">Reference proteome</keyword>
<keyword evidence="5" id="KW-0378">Hydrolase</keyword>
<dbReference type="RefSeq" id="WP_336807931.1">
    <property type="nucleotide sequence ID" value="NZ_JBBBNY010000007.1"/>
</dbReference>
<dbReference type="Gene3D" id="3.40.50.2300">
    <property type="match status" value="1"/>
</dbReference>
<dbReference type="PROSITE" id="PS50110">
    <property type="entry name" value="RESPONSE_REGULATORY"/>
    <property type="match status" value="1"/>
</dbReference>
<evidence type="ECO:0000256" key="1">
    <source>
        <dbReference type="PROSITE-ProRule" id="PRU00169"/>
    </source>
</evidence>
<feature type="region of interest" description="Disordered" evidence="2">
    <location>
        <begin position="129"/>
        <end position="148"/>
    </location>
</feature>
<dbReference type="SMART" id="SM00052">
    <property type="entry name" value="EAL"/>
    <property type="match status" value="1"/>
</dbReference>
<dbReference type="InterPro" id="IPR035919">
    <property type="entry name" value="EAL_sf"/>
</dbReference>
<dbReference type="InterPro" id="IPR001789">
    <property type="entry name" value="Sig_transdc_resp-reg_receiver"/>
</dbReference>
<sequence length="413" mass="44801">MTAAATTSRILVVDDDAFSRRLLVEAIARHGFQATGTAHARDALSEVLGETAPQVIVCDLAMPDMDGIQFIEALGNARWKGGLVLVTGEGARLLQAATKLARALKLNILGSLPKPVDASRLATLLASGQTGRAGGGAEQRAPSSPPTYSHAELAQAIEQGQLILHYQPQVRIADGEPTGMECLVRWRHPAEGLIYPERFVSLAEDYGLIDALTDRVILLATEQLRSWRRQGIRLPLAINLSMETLQEPAVVERLLELVKASGLTASDIVWEVTESRFMRDLTATLSALTRLQLKKFAVSIDDFGTGHASFAQLRDLPFVELKIDRSFVHDAARDQVHAAIVEASASMAARLGMNCIAEGVESPQDWAFVRKAGCSHAQGWAVARPLPASAISSWLERWPADYRTLNHDAEAVP</sequence>
<accession>A0ABU8JCK7</accession>
<dbReference type="EMBL" id="JBBBNY010000007">
    <property type="protein sequence ID" value="MEI7037303.1"/>
    <property type="molecule type" value="Genomic_DNA"/>
</dbReference>
<dbReference type="InterPro" id="IPR011006">
    <property type="entry name" value="CheY-like_superfamily"/>
</dbReference>
<dbReference type="SMART" id="SM00448">
    <property type="entry name" value="REC"/>
    <property type="match status" value="1"/>
</dbReference>
<evidence type="ECO:0000313" key="5">
    <source>
        <dbReference type="EMBL" id="MEI7037303.1"/>
    </source>
</evidence>
<dbReference type="InterPro" id="IPR050706">
    <property type="entry name" value="Cyclic-di-GMP_PDE-like"/>
</dbReference>
<dbReference type="Gene3D" id="3.20.20.450">
    <property type="entry name" value="EAL domain"/>
    <property type="match status" value="1"/>
</dbReference>
<gene>
    <name evidence="5" type="ORF">WAT24_11090</name>
</gene>
<dbReference type="PANTHER" id="PTHR33121">
    <property type="entry name" value="CYCLIC DI-GMP PHOSPHODIESTERASE PDEF"/>
    <property type="match status" value="1"/>
</dbReference>
<evidence type="ECO:0000313" key="6">
    <source>
        <dbReference type="Proteomes" id="UP001381174"/>
    </source>
</evidence>
<evidence type="ECO:0000256" key="2">
    <source>
        <dbReference type="SAM" id="MobiDB-lite"/>
    </source>
</evidence>
<feature type="domain" description="Response regulatory" evidence="3">
    <location>
        <begin position="9"/>
        <end position="129"/>
    </location>
</feature>
<proteinExistence type="predicted"/>